<dbReference type="GO" id="GO:0005737">
    <property type="term" value="C:cytoplasm"/>
    <property type="evidence" value="ECO:0007669"/>
    <property type="project" value="UniProtKB-SubCell"/>
</dbReference>
<dbReference type="GO" id="GO:0003677">
    <property type="term" value="F:DNA binding"/>
    <property type="evidence" value="ECO:0007669"/>
    <property type="project" value="UniProtKB-UniRule"/>
</dbReference>
<evidence type="ECO:0000313" key="13">
    <source>
        <dbReference type="Proteomes" id="UP000324209"/>
    </source>
</evidence>
<evidence type="ECO:0000259" key="10">
    <source>
        <dbReference type="PROSITE" id="PS51898"/>
    </source>
</evidence>
<dbReference type="PANTHER" id="PTHR30349:SF77">
    <property type="entry name" value="TYROSINE RECOMBINASE XERC"/>
    <property type="match status" value="1"/>
</dbReference>
<dbReference type="InterPro" id="IPR010998">
    <property type="entry name" value="Integrase_recombinase_N"/>
</dbReference>
<dbReference type="HAMAP" id="MF_01808">
    <property type="entry name" value="Recomb_XerC_XerD"/>
    <property type="match status" value="1"/>
</dbReference>
<feature type="domain" description="Core-binding (CB)" evidence="11">
    <location>
        <begin position="3"/>
        <end position="88"/>
    </location>
</feature>
<comment type="function">
    <text evidence="9">Site-specific tyrosine recombinase, which acts by catalyzing the cutting and rejoining of the recombining DNA molecules. The XerC-XerD complex is essential to convert dimers of the bacterial chromosome into monomers to permit their segregation at cell division. It also contributes to the segregational stability of plasmids.</text>
</comment>
<evidence type="ECO:0000256" key="6">
    <source>
        <dbReference type="ARBA" id="ARBA00023125"/>
    </source>
</evidence>
<dbReference type="InterPro" id="IPR002104">
    <property type="entry name" value="Integrase_catalytic"/>
</dbReference>
<dbReference type="InterPro" id="IPR011010">
    <property type="entry name" value="DNA_brk_join_enz"/>
</dbReference>
<keyword evidence="8 9" id="KW-0131">Cell cycle</keyword>
<dbReference type="GO" id="GO:0007059">
    <property type="term" value="P:chromosome segregation"/>
    <property type="evidence" value="ECO:0007669"/>
    <property type="project" value="UniProtKB-UniRule"/>
</dbReference>
<dbReference type="GO" id="GO:0051301">
    <property type="term" value="P:cell division"/>
    <property type="evidence" value="ECO:0007669"/>
    <property type="project" value="UniProtKB-KW"/>
</dbReference>
<evidence type="ECO:0000256" key="1">
    <source>
        <dbReference type="ARBA" id="ARBA00004496"/>
    </source>
</evidence>
<evidence type="ECO:0000313" key="12">
    <source>
        <dbReference type="EMBL" id="QEN07898.1"/>
    </source>
</evidence>
<dbReference type="Proteomes" id="UP000324209">
    <property type="component" value="Chromosome"/>
</dbReference>
<dbReference type="Gene3D" id="1.10.443.10">
    <property type="entry name" value="Intergrase catalytic core"/>
    <property type="match status" value="1"/>
</dbReference>
<dbReference type="Pfam" id="PF00589">
    <property type="entry name" value="Phage_integrase"/>
    <property type="match status" value="1"/>
</dbReference>
<dbReference type="InterPro" id="IPR023009">
    <property type="entry name" value="Tyrosine_recombinase_XerC/XerD"/>
</dbReference>
<dbReference type="PROSITE" id="PS51900">
    <property type="entry name" value="CB"/>
    <property type="match status" value="1"/>
</dbReference>
<feature type="active site" evidence="9">
    <location>
        <position position="270"/>
    </location>
</feature>
<gene>
    <name evidence="9" type="primary">xerC</name>
    <name evidence="12" type="ORF">EXM22_07815</name>
</gene>
<keyword evidence="6 9" id="KW-0238">DNA-binding</keyword>
<feature type="active site" evidence="9">
    <location>
        <position position="244"/>
    </location>
</feature>
<reference evidence="12 13" key="1">
    <citation type="submission" date="2019-02" db="EMBL/GenBank/DDBJ databases">
        <title>Complete Genome Sequence and Methylome Analysis of free living Spirochaetas.</title>
        <authorList>
            <person name="Fomenkov A."/>
            <person name="Dubinina G."/>
            <person name="Leshcheva N."/>
            <person name="Mikheeva N."/>
            <person name="Grabovich M."/>
            <person name="Vincze T."/>
            <person name="Roberts R.J."/>
        </authorList>
    </citation>
    <scope>NUCLEOTIDE SEQUENCE [LARGE SCALE GENOMIC DNA]</scope>
    <source>
        <strain evidence="12 13">K2</strain>
    </source>
</reference>
<dbReference type="KEGG" id="ock:EXM22_07815"/>
<dbReference type="PROSITE" id="PS51898">
    <property type="entry name" value="TYR_RECOMBINASE"/>
    <property type="match status" value="1"/>
</dbReference>
<name>A0A5C1QKQ0_9SPIO</name>
<dbReference type="SUPFAM" id="SSF56349">
    <property type="entry name" value="DNA breaking-rejoining enzymes"/>
    <property type="match status" value="1"/>
</dbReference>
<comment type="subunit">
    <text evidence="9">Forms a cyclic heterotetrameric complex composed of two molecules of XerC and two molecules of XerD.</text>
</comment>
<dbReference type="InterPro" id="IPR044068">
    <property type="entry name" value="CB"/>
</dbReference>
<feature type="active site" evidence="9">
    <location>
        <position position="171"/>
    </location>
</feature>
<comment type="subcellular location">
    <subcellularLocation>
        <location evidence="1 9">Cytoplasm</location>
    </subcellularLocation>
</comment>
<evidence type="ECO:0000256" key="9">
    <source>
        <dbReference type="HAMAP-Rule" id="MF_01808"/>
    </source>
</evidence>
<evidence type="ECO:0000256" key="5">
    <source>
        <dbReference type="ARBA" id="ARBA00022908"/>
    </source>
</evidence>
<dbReference type="InterPro" id="IPR050090">
    <property type="entry name" value="Tyrosine_recombinase_XerCD"/>
</dbReference>
<feature type="active site" evidence="9">
    <location>
        <position position="247"/>
    </location>
</feature>
<accession>A0A5C1QKQ0</accession>
<keyword evidence="7 9" id="KW-0233">DNA recombination</keyword>
<evidence type="ECO:0000259" key="11">
    <source>
        <dbReference type="PROSITE" id="PS51900"/>
    </source>
</evidence>
<keyword evidence="3 9" id="KW-0132">Cell division</keyword>
<dbReference type="CDD" id="cd00798">
    <property type="entry name" value="INT_XerDC_C"/>
    <property type="match status" value="1"/>
</dbReference>
<feature type="active site" evidence="9">
    <location>
        <position position="149"/>
    </location>
</feature>
<keyword evidence="2 9" id="KW-0963">Cytoplasm</keyword>
<organism evidence="12 13">
    <name type="scientific">Oceanispirochaeta crateris</name>
    <dbReference type="NCBI Taxonomy" id="2518645"/>
    <lineage>
        <taxon>Bacteria</taxon>
        <taxon>Pseudomonadati</taxon>
        <taxon>Spirochaetota</taxon>
        <taxon>Spirochaetia</taxon>
        <taxon>Spirochaetales</taxon>
        <taxon>Spirochaetaceae</taxon>
        <taxon>Oceanispirochaeta</taxon>
    </lineage>
</organism>
<keyword evidence="4 9" id="KW-0159">Chromosome partition</keyword>
<dbReference type="Pfam" id="PF02899">
    <property type="entry name" value="Phage_int_SAM_1"/>
    <property type="match status" value="1"/>
</dbReference>
<dbReference type="InterPro" id="IPR013762">
    <property type="entry name" value="Integrase-like_cat_sf"/>
</dbReference>
<dbReference type="Gene3D" id="1.10.150.130">
    <property type="match status" value="1"/>
</dbReference>
<dbReference type="AlphaFoldDB" id="A0A5C1QKQ0"/>
<dbReference type="GO" id="GO:0009037">
    <property type="term" value="F:tyrosine-based site-specific recombinase activity"/>
    <property type="evidence" value="ECO:0007669"/>
    <property type="project" value="UniProtKB-UniRule"/>
</dbReference>
<feature type="domain" description="Tyr recombinase" evidence="10">
    <location>
        <begin position="109"/>
        <end position="292"/>
    </location>
</feature>
<protein>
    <recommendedName>
        <fullName evidence="9">Tyrosine recombinase XerC</fullName>
    </recommendedName>
</protein>
<dbReference type="GO" id="GO:0006313">
    <property type="term" value="P:DNA transposition"/>
    <property type="evidence" value="ECO:0007669"/>
    <property type="project" value="UniProtKB-UniRule"/>
</dbReference>
<keyword evidence="13" id="KW-1185">Reference proteome</keyword>
<evidence type="ECO:0000256" key="3">
    <source>
        <dbReference type="ARBA" id="ARBA00022618"/>
    </source>
</evidence>
<comment type="similarity">
    <text evidence="9">Belongs to the 'phage' integrase family. XerC subfamily.</text>
</comment>
<dbReference type="InterPro" id="IPR004107">
    <property type="entry name" value="Integrase_SAM-like_N"/>
</dbReference>
<evidence type="ECO:0000256" key="4">
    <source>
        <dbReference type="ARBA" id="ARBA00022829"/>
    </source>
</evidence>
<dbReference type="PANTHER" id="PTHR30349">
    <property type="entry name" value="PHAGE INTEGRASE-RELATED"/>
    <property type="match status" value="1"/>
</dbReference>
<feature type="active site" description="O-(3'-phospho-DNA)-tyrosine intermediate" evidence="9">
    <location>
        <position position="279"/>
    </location>
</feature>
<evidence type="ECO:0000256" key="7">
    <source>
        <dbReference type="ARBA" id="ARBA00023172"/>
    </source>
</evidence>
<evidence type="ECO:0000256" key="2">
    <source>
        <dbReference type="ARBA" id="ARBA00022490"/>
    </source>
</evidence>
<proteinExistence type="inferred from homology"/>
<keyword evidence="5 9" id="KW-0229">DNA integration</keyword>
<sequence length="308" mass="35255">MISEFDVHLKDYEHHLRALRGLSERTLRAYSNDISAWHEFLNEQGLNEIEAGRDDARMYISTLSVRQLATSTINRSLSSLKSYYSYLEKRNIVDGNPFLGVRSIKKPATLPVYLTNREVSILLDHVEGDDFTAQRDRSLFEMLYSTGCRVSELCHLTVQSVSTNRILIKGKGGKERYVFIGEKARHALELYLPLRSQRLIQCGLADIQSLILDERGQGLSTRGVYYLLQKYMRKSGLNRKIGPHAFRHAFATEILNEGADIRVVQELLGHASLSTTQVYTHTGIERIRQVYRNAHPHGKQAIHRTQRS</sequence>
<dbReference type="OrthoDB" id="341301at2"/>
<dbReference type="EMBL" id="CP036150">
    <property type="protein sequence ID" value="QEN07898.1"/>
    <property type="molecule type" value="Genomic_DNA"/>
</dbReference>
<evidence type="ECO:0000256" key="8">
    <source>
        <dbReference type="ARBA" id="ARBA00023306"/>
    </source>
</evidence>
<dbReference type="RefSeq" id="WP_149485978.1">
    <property type="nucleotide sequence ID" value="NZ_CP036150.1"/>
</dbReference>